<proteinExistence type="predicted"/>
<protein>
    <submittedName>
        <fullName evidence="1">Uncharacterized protein</fullName>
    </submittedName>
</protein>
<dbReference type="AlphaFoldDB" id="A0A5E4PL25"/>
<sequence length="28" mass="3006">MLSSLAASRTFSCAEPNIVNIYLSLSDC</sequence>
<dbReference type="EMBL" id="FZQP02000003">
    <property type="protein sequence ID" value="VVC86415.1"/>
    <property type="molecule type" value="Genomic_DNA"/>
</dbReference>
<evidence type="ECO:0000313" key="2">
    <source>
        <dbReference type="Proteomes" id="UP000324832"/>
    </source>
</evidence>
<accession>A0A5E4PL25</accession>
<keyword evidence="2" id="KW-1185">Reference proteome</keyword>
<evidence type="ECO:0000313" key="1">
    <source>
        <dbReference type="EMBL" id="VVC86415.1"/>
    </source>
</evidence>
<dbReference type="Proteomes" id="UP000324832">
    <property type="component" value="Unassembled WGS sequence"/>
</dbReference>
<reference evidence="1 2" key="1">
    <citation type="submission" date="2017-07" db="EMBL/GenBank/DDBJ databases">
        <authorList>
            <person name="Talla V."/>
            <person name="Backstrom N."/>
        </authorList>
    </citation>
    <scope>NUCLEOTIDE SEQUENCE [LARGE SCALE GENOMIC DNA]</scope>
</reference>
<organism evidence="1 2">
    <name type="scientific">Leptidea sinapis</name>
    <dbReference type="NCBI Taxonomy" id="189913"/>
    <lineage>
        <taxon>Eukaryota</taxon>
        <taxon>Metazoa</taxon>
        <taxon>Ecdysozoa</taxon>
        <taxon>Arthropoda</taxon>
        <taxon>Hexapoda</taxon>
        <taxon>Insecta</taxon>
        <taxon>Pterygota</taxon>
        <taxon>Neoptera</taxon>
        <taxon>Endopterygota</taxon>
        <taxon>Lepidoptera</taxon>
        <taxon>Glossata</taxon>
        <taxon>Ditrysia</taxon>
        <taxon>Papilionoidea</taxon>
        <taxon>Pieridae</taxon>
        <taxon>Dismorphiinae</taxon>
        <taxon>Leptidea</taxon>
    </lineage>
</organism>
<gene>
    <name evidence="1" type="ORF">LSINAPIS_LOCUS243</name>
</gene>
<name>A0A5E4PL25_9NEOP</name>